<dbReference type="PANTHER" id="PTHR22916:SF3">
    <property type="entry name" value="UDP-GLCNAC:BETAGAL BETA-1,3-N-ACETYLGLUCOSAMINYLTRANSFERASE-LIKE PROTEIN 1"/>
    <property type="match status" value="1"/>
</dbReference>
<dbReference type="InterPro" id="IPR001173">
    <property type="entry name" value="Glyco_trans_2-like"/>
</dbReference>
<accession>A0ABX2PTG1</accession>
<gene>
    <name evidence="2" type="ORF">HW561_16180</name>
</gene>
<evidence type="ECO:0000259" key="1">
    <source>
        <dbReference type="Pfam" id="PF00535"/>
    </source>
</evidence>
<protein>
    <submittedName>
        <fullName evidence="2">Glycosyltransferase family 2 protein</fullName>
    </submittedName>
</protein>
<evidence type="ECO:0000313" key="2">
    <source>
        <dbReference type="EMBL" id="NVO57333.1"/>
    </source>
</evidence>
<dbReference type="PANTHER" id="PTHR22916">
    <property type="entry name" value="GLYCOSYLTRANSFERASE"/>
    <property type="match status" value="1"/>
</dbReference>
<dbReference type="Proteomes" id="UP000630805">
    <property type="component" value="Unassembled WGS sequence"/>
</dbReference>
<sequence>MKTEAKTKRYEATTGPLVSVAMSNFNGSAYLEAAITSILNQSHTALELIVVDDASTDDSLEILHQMAALDDRLIPIALNKNLGPAGARNVALEAAHGEWVAIIDADDLIHSQRIERLLAAAEQLGADAIADDLLSFGSTDVAGQTLLGHDQTQGPQRLTAARLIHSDTVVTGLASLGYLKPMVRRDALGSLRYDDTLRIGEDFDLYCRLLLGGANFVILPDPTYLYRRHAGSASHRLSTGSLNRLIAAHETLAESAATKHPNDDELLLQLAQRKARLERALRYQHLVAELKTHGVLTTGRHLWRDPALLRNILNSLNDRRRRVTLSARRQRSGDTKTIVLAAPDRLDHVSAPPDAVRISVSVAPTLDNNTWPARGTMARQLVELASRGPIDVIAEGLAGVDALGYLPTWRSTRLSIRKQDTGTTLIPRNVVLELS</sequence>
<dbReference type="SUPFAM" id="SSF53448">
    <property type="entry name" value="Nucleotide-diphospho-sugar transferases"/>
    <property type="match status" value="1"/>
</dbReference>
<keyword evidence="3" id="KW-1185">Reference proteome</keyword>
<dbReference type="RefSeq" id="WP_176866387.1">
    <property type="nucleotide sequence ID" value="NZ_JABXWT010000011.1"/>
</dbReference>
<reference evidence="2 3" key="1">
    <citation type="submission" date="2020-06" db="EMBL/GenBank/DDBJ databases">
        <authorList>
            <person name="Cao W.R."/>
        </authorList>
    </citation>
    <scope>NUCLEOTIDE SEQUENCE [LARGE SCALE GENOMIC DNA]</scope>
    <source>
        <strain evidence="2 3">B1Z28</strain>
    </source>
</reference>
<proteinExistence type="predicted"/>
<dbReference type="Pfam" id="PF00535">
    <property type="entry name" value="Glycos_transf_2"/>
    <property type="match status" value="1"/>
</dbReference>
<organism evidence="2 3">
    <name type="scientific">Ruegeria haliotis</name>
    <dbReference type="NCBI Taxonomy" id="2747601"/>
    <lineage>
        <taxon>Bacteria</taxon>
        <taxon>Pseudomonadati</taxon>
        <taxon>Pseudomonadota</taxon>
        <taxon>Alphaproteobacteria</taxon>
        <taxon>Rhodobacterales</taxon>
        <taxon>Roseobacteraceae</taxon>
        <taxon>Ruegeria</taxon>
    </lineage>
</organism>
<dbReference type="Gene3D" id="3.90.550.10">
    <property type="entry name" value="Spore Coat Polysaccharide Biosynthesis Protein SpsA, Chain A"/>
    <property type="match status" value="1"/>
</dbReference>
<dbReference type="EMBL" id="JABXWT010000011">
    <property type="protein sequence ID" value="NVO57333.1"/>
    <property type="molecule type" value="Genomic_DNA"/>
</dbReference>
<feature type="domain" description="Glycosyltransferase 2-like" evidence="1">
    <location>
        <begin position="19"/>
        <end position="138"/>
    </location>
</feature>
<name>A0ABX2PTG1_9RHOB</name>
<dbReference type="CDD" id="cd00761">
    <property type="entry name" value="Glyco_tranf_GTA_type"/>
    <property type="match status" value="1"/>
</dbReference>
<comment type="caution">
    <text evidence="2">The sequence shown here is derived from an EMBL/GenBank/DDBJ whole genome shotgun (WGS) entry which is preliminary data.</text>
</comment>
<dbReference type="InterPro" id="IPR029044">
    <property type="entry name" value="Nucleotide-diphossugar_trans"/>
</dbReference>
<evidence type="ECO:0000313" key="3">
    <source>
        <dbReference type="Proteomes" id="UP000630805"/>
    </source>
</evidence>